<dbReference type="EMBL" id="JAMKBI010000005">
    <property type="protein sequence ID" value="MCZ8533393.1"/>
    <property type="molecule type" value="Genomic_DNA"/>
</dbReference>
<evidence type="ECO:0000313" key="2">
    <source>
        <dbReference type="EMBL" id="MCZ8533393.1"/>
    </source>
</evidence>
<dbReference type="RefSeq" id="WP_269921784.1">
    <property type="nucleotide sequence ID" value="NZ_JAMKBI010000005.1"/>
</dbReference>
<organism evidence="2 3">
    <name type="scientific">Psychrobacillus psychrodurans</name>
    <dbReference type="NCBI Taxonomy" id="126157"/>
    <lineage>
        <taxon>Bacteria</taxon>
        <taxon>Bacillati</taxon>
        <taxon>Bacillota</taxon>
        <taxon>Bacilli</taxon>
        <taxon>Bacillales</taxon>
        <taxon>Bacillaceae</taxon>
        <taxon>Psychrobacillus</taxon>
    </lineage>
</organism>
<evidence type="ECO:0000313" key="3">
    <source>
        <dbReference type="Proteomes" id="UP001152172"/>
    </source>
</evidence>
<proteinExistence type="predicted"/>
<accession>A0A9X3L8K9</accession>
<sequence length="252" mass="29287">MEPSNEFDKLFKEMKDVERSKEAKHNTWIALKGRIETKKKSNIIPAFISLAIVAIASFLFITFTNPSETEQTAQPLSNEEVITAVLEREYNGPNMEISRLMDDWRNLQSTTKTDSQEEYDQLLESKEYKDLMNYYPTTFGEYFTEDMLTKAVNSVMVFKYNHYLIDNDIEMHLENIKMAQEKEHPNIYRPTIEVSLTNSQGEKIFHTLREEFIFSTSEPGKIGSYNGIKDGGGLELREKIENFNTFVGDNRN</sequence>
<dbReference type="AlphaFoldDB" id="A0A9X3L8K9"/>
<reference evidence="2" key="1">
    <citation type="submission" date="2022-05" db="EMBL/GenBank/DDBJ databases">
        <authorList>
            <person name="Colautti A."/>
            <person name="Iacumin L."/>
        </authorList>
    </citation>
    <scope>NUCLEOTIDE SEQUENCE</scope>
    <source>
        <strain evidence="2">DSM 30747</strain>
    </source>
</reference>
<keyword evidence="3" id="KW-1185">Reference proteome</keyword>
<keyword evidence="1" id="KW-0472">Membrane</keyword>
<evidence type="ECO:0000256" key="1">
    <source>
        <dbReference type="SAM" id="Phobius"/>
    </source>
</evidence>
<keyword evidence="1" id="KW-0812">Transmembrane</keyword>
<keyword evidence="1" id="KW-1133">Transmembrane helix</keyword>
<name>A0A9X3L8K9_9BACI</name>
<gene>
    <name evidence="2" type="ORF">M9R61_08630</name>
</gene>
<feature type="transmembrane region" description="Helical" evidence="1">
    <location>
        <begin position="43"/>
        <end position="63"/>
    </location>
</feature>
<protein>
    <submittedName>
        <fullName evidence="2">Uncharacterized protein</fullName>
    </submittedName>
</protein>
<dbReference type="Proteomes" id="UP001152172">
    <property type="component" value="Unassembled WGS sequence"/>
</dbReference>
<comment type="caution">
    <text evidence="2">The sequence shown here is derived from an EMBL/GenBank/DDBJ whole genome shotgun (WGS) entry which is preliminary data.</text>
</comment>